<dbReference type="SUPFAM" id="SSF50998">
    <property type="entry name" value="Quinoprotein alcohol dehydrogenase-like"/>
    <property type="match status" value="1"/>
</dbReference>
<dbReference type="EMBL" id="CP036289">
    <property type="protein sequence ID" value="QDU74885.1"/>
    <property type="molecule type" value="Genomic_DNA"/>
</dbReference>
<feature type="chain" id="PRO_5021969070" evidence="1">
    <location>
        <begin position="28"/>
        <end position="448"/>
    </location>
</feature>
<proteinExistence type="predicted"/>
<evidence type="ECO:0000313" key="3">
    <source>
        <dbReference type="EMBL" id="QDU74885.1"/>
    </source>
</evidence>
<dbReference type="PANTHER" id="PTHR34512">
    <property type="entry name" value="CELL SURFACE PROTEIN"/>
    <property type="match status" value="1"/>
</dbReference>
<dbReference type="SMART" id="SM00564">
    <property type="entry name" value="PQQ"/>
    <property type="match status" value="3"/>
</dbReference>
<keyword evidence="1" id="KW-0732">Signal</keyword>
<dbReference type="RefSeq" id="WP_196782333.1">
    <property type="nucleotide sequence ID" value="NZ_CP036289.1"/>
</dbReference>
<dbReference type="Gene3D" id="2.130.10.10">
    <property type="entry name" value="YVTN repeat-like/Quinoprotein amine dehydrogenase"/>
    <property type="match status" value="1"/>
</dbReference>
<dbReference type="InterPro" id="IPR018391">
    <property type="entry name" value="PQQ_b-propeller_rpt"/>
</dbReference>
<feature type="signal peptide" evidence="1">
    <location>
        <begin position="1"/>
        <end position="27"/>
    </location>
</feature>
<dbReference type="Proteomes" id="UP000318626">
    <property type="component" value="Chromosome"/>
</dbReference>
<sequence precursor="true">MHLIGTTGRALLAVTFCVLFAWQSVLADDWPQWMGPHRDDVYRESGVISSIPEEGLKVKWRVPISGGYAGPAVADGRVFVTDYLSESNEISNNPGARQDRQGKERVLAFDAKTGKPLWEYAYNRPYSISYAVGPRCTPTVDGELLYWMGAEGDLICLQVETGELAWRRSLVDDFGAEIPIWGCAGHPLVDGDLLYVMVGGEGQGVVALNKRTGEVQWKALDTKMGYAPPSIIEAAGKRQLIIYHPEGVASLNPKSGETYWEVPIEPAYEMSVARPMVDGNRMYASGIGNQSVMIELNQSEPGAKVLWHGEPKTSVYSGTSTPVFVDGVVYGSDCNVGSLIAVDAENGERLWTTFKATVPDETRFIKHGTAFVTRLGESDRYLLFSEVGDLLVAKMTKSGFESLGRFHVIDPTSEAFGRQVVWTHPAYANQTGFFRNDKELVAVDLSQK</sequence>
<dbReference type="InterPro" id="IPR015943">
    <property type="entry name" value="WD40/YVTN_repeat-like_dom_sf"/>
</dbReference>
<gene>
    <name evidence="3" type="ORF">Pan97_19050</name>
</gene>
<dbReference type="Pfam" id="PF13360">
    <property type="entry name" value="PQQ_2"/>
    <property type="match status" value="1"/>
</dbReference>
<dbReference type="AlphaFoldDB" id="A0A518C6M8"/>
<organism evidence="3 4">
    <name type="scientific">Bremerella volcania</name>
    <dbReference type="NCBI Taxonomy" id="2527984"/>
    <lineage>
        <taxon>Bacteria</taxon>
        <taxon>Pseudomonadati</taxon>
        <taxon>Planctomycetota</taxon>
        <taxon>Planctomycetia</taxon>
        <taxon>Pirellulales</taxon>
        <taxon>Pirellulaceae</taxon>
        <taxon>Bremerella</taxon>
    </lineage>
</organism>
<dbReference type="InterPro" id="IPR002372">
    <property type="entry name" value="PQQ_rpt_dom"/>
</dbReference>
<accession>A0A518C6M8</accession>
<protein>
    <submittedName>
        <fullName evidence="3">Outer membrane biogenesis protein BamB</fullName>
    </submittedName>
</protein>
<reference evidence="4" key="1">
    <citation type="submission" date="2019-02" db="EMBL/GenBank/DDBJ databases">
        <title>Deep-cultivation of Planctomycetes and their phenomic and genomic characterization uncovers novel biology.</title>
        <authorList>
            <person name="Wiegand S."/>
            <person name="Jogler M."/>
            <person name="Boedeker C."/>
            <person name="Pinto D."/>
            <person name="Vollmers J."/>
            <person name="Rivas-Marin E."/>
            <person name="Kohn T."/>
            <person name="Peeters S.H."/>
            <person name="Heuer A."/>
            <person name="Rast P."/>
            <person name="Oberbeckmann S."/>
            <person name="Bunk B."/>
            <person name="Jeske O."/>
            <person name="Meyerdierks A."/>
            <person name="Storesund J.E."/>
            <person name="Kallscheuer N."/>
            <person name="Luecker S."/>
            <person name="Lage O.M."/>
            <person name="Pohl T."/>
            <person name="Merkel B.J."/>
            <person name="Hornburger P."/>
            <person name="Mueller R.-W."/>
            <person name="Bruemmer F."/>
            <person name="Labrenz M."/>
            <person name="Spormann A.M."/>
            <person name="Op den Camp H."/>
            <person name="Overmann J."/>
            <person name="Amann R."/>
            <person name="Jetten M.S.M."/>
            <person name="Mascher T."/>
            <person name="Medema M.H."/>
            <person name="Devos D.P."/>
            <person name="Kaster A.-K."/>
            <person name="Ovreas L."/>
            <person name="Rohde M."/>
            <person name="Galperin M.Y."/>
            <person name="Jogler C."/>
        </authorList>
    </citation>
    <scope>NUCLEOTIDE SEQUENCE [LARGE SCALE GENOMIC DNA]</scope>
    <source>
        <strain evidence="4">Pan97</strain>
    </source>
</reference>
<evidence type="ECO:0000313" key="4">
    <source>
        <dbReference type="Proteomes" id="UP000318626"/>
    </source>
</evidence>
<dbReference type="InterPro" id="IPR011047">
    <property type="entry name" value="Quinoprotein_ADH-like_sf"/>
</dbReference>
<dbReference type="KEGG" id="bvo:Pan97_19050"/>
<evidence type="ECO:0000259" key="2">
    <source>
        <dbReference type="Pfam" id="PF13360"/>
    </source>
</evidence>
<dbReference type="PANTHER" id="PTHR34512:SF30">
    <property type="entry name" value="OUTER MEMBRANE PROTEIN ASSEMBLY FACTOR BAMB"/>
    <property type="match status" value="1"/>
</dbReference>
<keyword evidence="4" id="KW-1185">Reference proteome</keyword>
<feature type="domain" description="Pyrrolo-quinoline quinone repeat" evidence="2">
    <location>
        <begin position="103"/>
        <end position="353"/>
    </location>
</feature>
<evidence type="ECO:0000256" key="1">
    <source>
        <dbReference type="SAM" id="SignalP"/>
    </source>
</evidence>
<name>A0A518C6M8_9BACT</name>